<evidence type="ECO:0000256" key="5">
    <source>
        <dbReference type="ARBA" id="ARBA00022741"/>
    </source>
</evidence>
<name>L2GWP3_VAVCU</name>
<dbReference type="EMBL" id="GL877407">
    <property type="protein sequence ID" value="ELA48096.1"/>
    <property type="molecule type" value="Genomic_DNA"/>
</dbReference>
<keyword evidence="4" id="KW-0808">Transferase</keyword>
<dbReference type="VEuPathDB" id="MicrosporidiaDB:VCUG_00334"/>
<keyword evidence="5 9" id="KW-0547">Nucleotide-binding</keyword>
<reference evidence="13" key="1">
    <citation type="submission" date="2011-03" db="EMBL/GenBank/DDBJ databases">
        <title>The genome sequence of Vavraia culicis strain floridensis.</title>
        <authorList>
            <consortium name="The Broad Institute Genome Sequencing Platform"/>
            <person name="Cuomo C."/>
            <person name="Becnel J."/>
            <person name="Sanscrainte N."/>
            <person name="Young S.K."/>
            <person name="Zeng Q."/>
            <person name="Gargeya S."/>
            <person name="Fitzgerald M."/>
            <person name="Haas B."/>
            <person name="Abouelleil A."/>
            <person name="Alvarado L."/>
            <person name="Arachchi H.M."/>
            <person name="Berlin A."/>
            <person name="Chapman S.B."/>
            <person name="Gearin G."/>
            <person name="Goldberg J."/>
            <person name="Griggs A."/>
            <person name="Gujja S."/>
            <person name="Hansen M."/>
            <person name="Heiman D."/>
            <person name="Howarth C."/>
            <person name="Larimer J."/>
            <person name="Lui A."/>
            <person name="MacDonald P.J.P."/>
            <person name="McCowen C."/>
            <person name="Montmayeur A."/>
            <person name="Murphy C."/>
            <person name="Neiman D."/>
            <person name="Pearson M."/>
            <person name="Priest M."/>
            <person name="Roberts A."/>
            <person name="Saif S."/>
            <person name="Shea T."/>
            <person name="Sisk P."/>
            <person name="Stolte C."/>
            <person name="Sykes S."/>
            <person name="Wortman J."/>
            <person name="Nusbaum C."/>
            <person name="Birren B."/>
        </authorList>
    </citation>
    <scope>NUCLEOTIDE SEQUENCE [LARGE SCALE GENOMIC DNA]</scope>
    <source>
        <strain evidence="13">floridensis</strain>
    </source>
</reference>
<evidence type="ECO:0000256" key="8">
    <source>
        <dbReference type="ARBA" id="ARBA00023242"/>
    </source>
</evidence>
<sequence>MDNFSNVQMIGEGTFGKVYVAKDARTGKKLAIKKIKMEKNGISLITIRELKVLKQCKNRHIIKLYDCYIDNDSFYMVLEYLPFDLSALFLSKYRFSDKQIKNLAYQLLHGLSYLHQRGIIHRDVKSSNILLTRDGLLKIADFGLSKYECRDMTNQVCTLWYRAPELLLGENNYDNRIDSWSAGCILLEFRVHNPVFSENNEVLQITRIFKLLGAPLRTYRYSSLFEQEKYAVNLAWYDIMDRNFGRYYNPDLLHLIGLLLKLDYSERISCTDAISLPIFDGDKYAYTTIELNDVHDTIVRSRLREKYKTRISKDQV</sequence>
<dbReference type="InterPro" id="IPR000719">
    <property type="entry name" value="Prot_kinase_dom"/>
</dbReference>
<evidence type="ECO:0000256" key="2">
    <source>
        <dbReference type="ARBA" id="ARBA00006485"/>
    </source>
</evidence>
<dbReference type="AlphaFoldDB" id="L2GWP3"/>
<dbReference type="InterPro" id="IPR017441">
    <property type="entry name" value="Protein_kinase_ATP_BS"/>
</dbReference>
<evidence type="ECO:0000313" key="13">
    <source>
        <dbReference type="Proteomes" id="UP000011081"/>
    </source>
</evidence>
<dbReference type="InterPro" id="IPR008271">
    <property type="entry name" value="Ser/Thr_kinase_AS"/>
</dbReference>
<dbReference type="Gene3D" id="1.10.510.10">
    <property type="entry name" value="Transferase(Phosphotransferase) domain 1"/>
    <property type="match status" value="1"/>
</dbReference>
<dbReference type="Gene3D" id="3.30.200.20">
    <property type="entry name" value="Phosphorylase Kinase, domain 1"/>
    <property type="match status" value="1"/>
</dbReference>
<evidence type="ECO:0000256" key="7">
    <source>
        <dbReference type="ARBA" id="ARBA00022840"/>
    </source>
</evidence>
<evidence type="ECO:0000256" key="1">
    <source>
        <dbReference type="ARBA" id="ARBA00004123"/>
    </source>
</evidence>
<evidence type="ECO:0000256" key="9">
    <source>
        <dbReference type="PROSITE-ProRule" id="PRU10141"/>
    </source>
</evidence>
<evidence type="ECO:0000256" key="3">
    <source>
        <dbReference type="ARBA" id="ARBA00022527"/>
    </source>
</evidence>
<dbReference type="InParanoid" id="L2GWP3"/>
<comment type="subcellular location">
    <subcellularLocation>
        <location evidence="1">Nucleus</location>
    </subcellularLocation>
</comment>
<dbReference type="PANTHER" id="PTHR24056">
    <property type="entry name" value="CELL DIVISION PROTEIN KINASE"/>
    <property type="match status" value="1"/>
</dbReference>
<dbReference type="PROSITE" id="PS00108">
    <property type="entry name" value="PROTEIN_KINASE_ST"/>
    <property type="match status" value="1"/>
</dbReference>
<dbReference type="GO" id="GO:0005524">
    <property type="term" value="F:ATP binding"/>
    <property type="evidence" value="ECO:0007669"/>
    <property type="project" value="UniProtKB-UniRule"/>
</dbReference>
<evidence type="ECO:0000256" key="4">
    <source>
        <dbReference type="ARBA" id="ARBA00022679"/>
    </source>
</evidence>
<dbReference type="Proteomes" id="UP000011081">
    <property type="component" value="Unassembled WGS sequence"/>
</dbReference>
<evidence type="ECO:0000259" key="11">
    <source>
        <dbReference type="PROSITE" id="PS50011"/>
    </source>
</evidence>
<dbReference type="GeneID" id="19878222"/>
<dbReference type="PROSITE" id="PS50011">
    <property type="entry name" value="PROTEIN_KINASE_DOM"/>
    <property type="match status" value="1"/>
</dbReference>
<evidence type="ECO:0000256" key="10">
    <source>
        <dbReference type="RuleBase" id="RU000304"/>
    </source>
</evidence>
<keyword evidence="13" id="KW-1185">Reference proteome</keyword>
<proteinExistence type="inferred from homology"/>
<dbReference type="FunFam" id="1.10.510.10:FF:000624">
    <property type="entry name" value="Mitogen-activated protein kinase"/>
    <property type="match status" value="1"/>
</dbReference>
<dbReference type="InterPro" id="IPR011009">
    <property type="entry name" value="Kinase-like_dom_sf"/>
</dbReference>
<dbReference type="Pfam" id="PF00069">
    <property type="entry name" value="Pkinase"/>
    <property type="match status" value="1"/>
</dbReference>
<dbReference type="SMART" id="SM00220">
    <property type="entry name" value="S_TKc"/>
    <property type="match status" value="1"/>
</dbReference>
<keyword evidence="8" id="KW-0539">Nucleus</keyword>
<dbReference type="HOGENOM" id="CLU_000288_181_1_1"/>
<organism evidence="12 13">
    <name type="scientific">Vavraia culicis (isolate floridensis)</name>
    <name type="common">Microsporidian parasite</name>
    <dbReference type="NCBI Taxonomy" id="948595"/>
    <lineage>
        <taxon>Eukaryota</taxon>
        <taxon>Fungi</taxon>
        <taxon>Fungi incertae sedis</taxon>
        <taxon>Microsporidia</taxon>
        <taxon>Pleistophoridae</taxon>
        <taxon>Vavraia</taxon>
    </lineage>
</organism>
<feature type="domain" description="Protein kinase" evidence="11">
    <location>
        <begin position="4"/>
        <end position="279"/>
    </location>
</feature>
<protein>
    <submittedName>
        <fullName evidence="12">CMGC/CDK protein kinase</fullName>
    </submittedName>
</protein>
<accession>L2GWP3</accession>
<evidence type="ECO:0000313" key="12">
    <source>
        <dbReference type="EMBL" id="ELA48096.1"/>
    </source>
</evidence>
<dbReference type="InterPro" id="IPR050108">
    <property type="entry name" value="CDK"/>
</dbReference>
<keyword evidence="7 9" id="KW-0067">ATP-binding</keyword>
<evidence type="ECO:0000256" key="6">
    <source>
        <dbReference type="ARBA" id="ARBA00022777"/>
    </source>
</evidence>
<keyword evidence="3 10" id="KW-0723">Serine/threonine-protein kinase</keyword>
<gene>
    <name evidence="12" type="ORF">VCUG_00334</name>
</gene>
<dbReference type="STRING" id="948595.L2GWP3"/>
<comment type="similarity">
    <text evidence="2">Belongs to the protein kinase superfamily. CMGC Ser/Thr protein kinase family. CDC2/CDKX subfamily.</text>
</comment>
<dbReference type="SUPFAM" id="SSF56112">
    <property type="entry name" value="Protein kinase-like (PK-like)"/>
    <property type="match status" value="1"/>
</dbReference>
<keyword evidence="6 12" id="KW-0418">Kinase</keyword>
<dbReference type="OrthoDB" id="204883at2759"/>
<dbReference type="OMA" id="FLCVIGK"/>
<dbReference type="RefSeq" id="XP_008073356.1">
    <property type="nucleotide sequence ID" value="XM_008075165.1"/>
</dbReference>
<dbReference type="GO" id="GO:0004674">
    <property type="term" value="F:protein serine/threonine kinase activity"/>
    <property type="evidence" value="ECO:0007669"/>
    <property type="project" value="UniProtKB-KW"/>
</dbReference>
<dbReference type="PROSITE" id="PS00107">
    <property type="entry name" value="PROTEIN_KINASE_ATP"/>
    <property type="match status" value="1"/>
</dbReference>
<dbReference type="GO" id="GO:0005634">
    <property type="term" value="C:nucleus"/>
    <property type="evidence" value="ECO:0007669"/>
    <property type="project" value="UniProtKB-SubCell"/>
</dbReference>
<feature type="binding site" evidence="9">
    <location>
        <position position="34"/>
    </location>
    <ligand>
        <name>ATP</name>
        <dbReference type="ChEBI" id="CHEBI:30616"/>
    </ligand>
</feature>